<evidence type="ECO:0000256" key="2">
    <source>
        <dbReference type="SAM" id="Phobius"/>
    </source>
</evidence>
<name>A0A8H5Y1E0_9HYPO</name>
<dbReference type="AlphaFoldDB" id="A0A8H5Y1E0"/>
<dbReference type="EMBL" id="JAAOAN010000540">
    <property type="protein sequence ID" value="KAF5703869.1"/>
    <property type="molecule type" value="Genomic_DNA"/>
</dbReference>
<feature type="transmembrane region" description="Helical" evidence="2">
    <location>
        <begin position="66"/>
        <end position="85"/>
    </location>
</feature>
<keyword evidence="2" id="KW-0472">Membrane</keyword>
<protein>
    <submittedName>
        <fullName evidence="3">Uncharacterized protein</fullName>
    </submittedName>
</protein>
<feature type="compositionally biased region" description="Polar residues" evidence="1">
    <location>
        <begin position="43"/>
        <end position="52"/>
    </location>
</feature>
<evidence type="ECO:0000313" key="4">
    <source>
        <dbReference type="Proteomes" id="UP000544331"/>
    </source>
</evidence>
<sequence length="89" mass="9710">MASSASTPQAKQPTDPIDKDRDLQWRSAPASHTTSHCHKVSLDTMSKPSVATRNDGETGWDSMVTALRSLVPAIPMFVMLFLLTVQPSK</sequence>
<organism evidence="3 4">
    <name type="scientific">Fusarium mundagurra</name>
    <dbReference type="NCBI Taxonomy" id="1567541"/>
    <lineage>
        <taxon>Eukaryota</taxon>
        <taxon>Fungi</taxon>
        <taxon>Dikarya</taxon>
        <taxon>Ascomycota</taxon>
        <taxon>Pezizomycotina</taxon>
        <taxon>Sordariomycetes</taxon>
        <taxon>Hypocreomycetidae</taxon>
        <taxon>Hypocreales</taxon>
        <taxon>Nectriaceae</taxon>
        <taxon>Fusarium</taxon>
        <taxon>Fusarium fujikuroi species complex</taxon>
    </lineage>
</organism>
<dbReference type="Proteomes" id="UP000544331">
    <property type="component" value="Unassembled WGS sequence"/>
</dbReference>
<feature type="compositionally biased region" description="Polar residues" evidence="1">
    <location>
        <begin position="1"/>
        <end position="12"/>
    </location>
</feature>
<keyword evidence="4" id="KW-1185">Reference proteome</keyword>
<keyword evidence="2" id="KW-1133">Transmembrane helix</keyword>
<comment type="caution">
    <text evidence="3">The sequence shown here is derived from an EMBL/GenBank/DDBJ whole genome shotgun (WGS) entry which is preliminary data.</text>
</comment>
<keyword evidence="2" id="KW-0812">Transmembrane</keyword>
<feature type="region of interest" description="Disordered" evidence="1">
    <location>
        <begin position="1"/>
        <end position="58"/>
    </location>
</feature>
<evidence type="ECO:0000256" key="1">
    <source>
        <dbReference type="SAM" id="MobiDB-lite"/>
    </source>
</evidence>
<gene>
    <name evidence="3" type="ORF">FMUND_12811</name>
</gene>
<proteinExistence type="predicted"/>
<evidence type="ECO:0000313" key="3">
    <source>
        <dbReference type="EMBL" id="KAF5703869.1"/>
    </source>
</evidence>
<reference evidence="3 4" key="1">
    <citation type="submission" date="2020-05" db="EMBL/GenBank/DDBJ databases">
        <title>Identification and distribution of gene clusters putatively required for synthesis of sphingolipid metabolism inhibitors in phylogenetically diverse species of the filamentous fungus Fusarium.</title>
        <authorList>
            <person name="Kim H.-S."/>
            <person name="Busman M."/>
            <person name="Brown D.W."/>
            <person name="Divon H."/>
            <person name="Uhlig S."/>
            <person name="Proctor R.H."/>
        </authorList>
    </citation>
    <scope>NUCLEOTIDE SEQUENCE [LARGE SCALE GENOMIC DNA]</scope>
    <source>
        <strain evidence="3 4">NRRL 66235</strain>
    </source>
</reference>
<accession>A0A8H5Y1E0</accession>